<evidence type="ECO:0000259" key="4">
    <source>
        <dbReference type="Pfam" id="PF00891"/>
    </source>
</evidence>
<dbReference type="InterPro" id="IPR029063">
    <property type="entry name" value="SAM-dependent_MTases_sf"/>
</dbReference>
<dbReference type="OrthoDB" id="3804952at2"/>
<dbReference type="GO" id="GO:0032259">
    <property type="term" value="P:methylation"/>
    <property type="evidence" value="ECO:0007669"/>
    <property type="project" value="UniProtKB-KW"/>
</dbReference>
<accession>A0A563ES66</accession>
<dbReference type="Proteomes" id="UP000316639">
    <property type="component" value="Unassembled WGS sequence"/>
</dbReference>
<evidence type="ECO:0000259" key="5">
    <source>
        <dbReference type="Pfam" id="PF08100"/>
    </source>
</evidence>
<dbReference type="PIRSF" id="PIRSF005739">
    <property type="entry name" value="O-mtase"/>
    <property type="match status" value="1"/>
</dbReference>
<protein>
    <submittedName>
        <fullName evidence="6">Uncharacterized protein</fullName>
    </submittedName>
</protein>
<dbReference type="Pfam" id="PF08100">
    <property type="entry name" value="Dimerisation"/>
    <property type="match status" value="1"/>
</dbReference>
<reference evidence="6 7" key="1">
    <citation type="submission" date="2019-07" db="EMBL/GenBank/DDBJ databases">
        <title>Lentzea xizangensis sp. nov., isolated from Qinghai-Tibetan Plateau Soils.</title>
        <authorList>
            <person name="Huang J."/>
        </authorList>
    </citation>
    <scope>NUCLEOTIDE SEQUENCE [LARGE SCALE GENOMIC DNA]</scope>
    <source>
        <strain evidence="6 7">FXJ1.1311</strain>
    </source>
</reference>
<proteinExistence type="predicted"/>
<dbReference type="SUPFAM" id="SSF46785">
    <property type="entry name" value="Winged helix' DNA-binding domain"/>
    <property type="match status" value="1"/>
</dbReference>
<keyword evidence="7" id="KW-1185">Reference proteome</keyword>
<dbReference type="AlphaFoldDB" id="A0A563ES66"/>
<dbReference type="GO" id="GO:0008171">
    <property type="term" value="F:O-methyltransferase activity"/>
    <property type="evidence" value="ECO:0007669"/>
    <property type="project" value="InterPro"/>
</dbReference>
<evidence type="ECO:0000256" key="2">
    <source>
        <dbReference type="ARBA" id="ARBA00022679"/>
    </source>
</evidence>
<organism evidence="6 7">
    <name type="scientific">Lentzea tibetensis</name>
    <dbReference type="NCBI Taxonomy" id="2591470"/>
    <lineage>
        <taxon>Bacteria</taxon>
        <taxon>Bacillati</taxon>
        <taxon>Actinomycetota</taxon>
        <taxon>Actinomycetes</taxon>
        <taxon>Pseudonocardiales</taxon>
        <taxon>Pseudonocardiaceae</taxon>
        <taxon>Lentzea</taxon>
    </lineage>
</organism>
<dbReference type="Gene3D" id="3.40.50.150">
    <property type="entry name" value="Vaccinia Virus protein VP39"/>
    <property type="match status" value="1"/>
</dbReference>
<evidence type="ECO:0000256" key="3">
    <source>
        <dbReference type="ARBA" id="ARBA00022691"/>
    </source>
</evidence>
<dbReference type="InterPro" id="IPR016461">
    <property type="entry name" value="COMT-like"/>
</dbReference>
<evidence type="ECO:0000256" key="1">
    <source>
        <dbReference type="ARBA" id="ARBA00022603"/>
    </source>
</evidence>
<keyword evidence="2" id="KW-0808">Transferase</keyword>
<gene>
    <name evidence="6" type="ORF">FKR81_20490</name>
</gene>
<dbReference type="InterPro" id="IPR001077">
    <property type="entry name" value="COMT_C"/>
</dbReference>
<keyword evidence="3" id="KW-0949">S-adenosyl-L-methionine</keyword>
<dbReference type="PROSITE" id="PS51683">
    <property type="entry name" value="SAM_OMT_II"/>
    <property type="match status" value="1"/>
</dbReference>
<dbReference type="InterPro" id="IPR012967">
    <property type="entry name" value="COMT_dimerisation"/>
</dbReference>
<dbReference type="Gene3D" id="1.10.10.10">
    <property type="entry name" value="Winged helix-like DNA-binding domain superfamily/Winged helix DNA-binding domain"/>
    <property type="match status" value="1"/>
</dbReference>
<dbReference type="EMBL" id="VOBR01000012">
    <property type="protein sequence ID" value="TWP50547.1"/>
    <property type="molecule type" value="Genomic_DNA"/>
</dbReference>
<dbReference type="SUPFAM" id="SSF53335">
    <property type="entry name" value="S-adenosyl-L-methionine-dependent methyltransferases"/>
    <property type="match status" value="1"/>
</dbReference>
<dbReference type="GO" id="GO:0046983">
    <property type="term" value="F:protein dimerization activity"/>
    <property type="evidence" value="ECO:0007669"/>
    <property type="project" value="InterPro"/>
</dbReference>
<sequence>MDHEASRAAIDLVTAAWRSQVVHVAASLRLPDLVAAGHRTSAALASPTGVDAAALHRLLRVLALLGLFDGDDTGGYTVTAVGEQFQDRPGSLRDTALLYADEFYTAWGHAAESFRTGVPGFELAFGRTLIDYLGEDADAAGRFQRSLRANSFFFDAVPDVIDFGHSTHVADIGGGSGLLLSTVLRAAPRTRGTYLDLEHTIPIAREHFTATVGTDRVDLVAADMFTAALPEADTYLLSRVLGDWSDDDCVRLLRNVRRAMPPHARLLIIERVVHDDQPGLLAPLWDLQLFVLNGGTQREYRTYTDLAARSGFAIKESVALPMENSALVLIPTD</sequence>
<evidence type="ECO:0000313" key="7">
    <source>
        <dbReference type="Proteomes" id="UP000316639"/>
    </source>
</evidence>
<comment type="caution">
    <text evidence="6">The sequence shown here is derived from an EMBL/GenBank/DDBJ whole genome shotgun (WGS) entry which is preliminary data.</text>
</comment>
<dbReference type="InterPro" id="IPR036390">
    <property type="entry name" value="WH_DNA-bd_sf"/>
</dbReference>
<name>A0A563ES66_9PSEU</name>
<dbReference type="PANTHER" id="PTHR43712">
    <property type="entry name" value="PUTATIVE (AFU_ORTHOLOGUE AFUA_4G14580)-RELATED"/>
    <property type="match status" value="1"/>
</dbReference>
<dbReference type="Pfam" id="PF00891">
    <property type="entry name" value="Methyltransf_2"/>
    <property type="match status" value="1"/>
</dbReference>
<dbReference type="CDD" id="cd02440">
    <property type="entry name" value="AdoMet_MTases"/>
    <property type="match status" value="1"/>
</dbReference>
<keyword evidence="1" id="KW-0489">Methyltransferase</keyword>
<dbReference type="PANTHER" id="PTHR43712:SF2">
    <property type="entry name" value="O-METHYLTRANSFERASE CICE"/>
    <property type="match status" value="1"/>
</dbReference>
<dbReference type="InterPro" id="IPR036388">
    <property type="entry name" value="WH-like_DNA-bd_sf"/>
</dbReference>
<evidence type="ECO:0000313" key="6">
    <source>
        <dbReference type="EMBL" id="TWP50547.1"/>
    </source>
</evidence>
<feature type="domain" description="O-methyltransferase C-terminal" evidence="4">
    <location>
        <begin position="107"/>
        <end position="312"/>
    </location>
</feature>
<feature type="domain" description="O-methyltransferase dimerisation" evidence="5">
    <location>
        <begin position="11"/>
        <end position="84"/>
    </location>
</feature>
<dbReference type="RefSeq" id="WP_146353709.1">
    <property type="nucleotide sequence ID" value="NZ_VOBR01000012.1"/>
</dbReference>